<dbReference type="EMBL" id="CAIX01000129">
    <property type="protein sequence ID" value="CCI46528.1"/>
    <property type="molecule type" value="Genomic_DNA"/>
</dbReference>
<feature type="transmembrane region" description="Helical" evidence="1">
    <location>
        <begin position="57"/>
        <end position="79"/>
    </location>
</feature>
<protein>
    <submittedName>
        <fullName evidence="2">Uncharacterized protein</fullName>
    </submittedName>
</protein>
<accession>A0A024GI16</accession>
<reference evidence="2 3" key="1">
    <citation type="submission" date="2012-05" db="EMBL/GenBank/DDBJ databases">
        <title>Recombination and specialization in a pathogen metapopulation.</title>
        <authorList>
            <person name="Gardiner A."/>
            <person name="Kemen E."/>
            <person name="Schultz-Larsen T."/>
            <person name="MacLean D."/>
            <person name="Van Oosterhout C."/>
            <person name="Jones J.D.G."/>
        </authorList>
    </citation>
    <scope>NUCLEOTIDE SEQUENCE [LARGE SCALE GENOMIC DNA]</scope>
    <source>
        <strain evidence="2 3">Ac Nc2</strain>
    </source>
</reference>
<evidence type="ECO:0000313" key="2">
    <source>
        <dbReference type="EMBL" id="CCI46528.1"/>
    </source>
</evidence>
<dbReference type="Gene3D" id="1.25.40.10">
    <property type="entry name" value="Tetratricopeptide repeat domain"/>
    <property type="match status" value="1"/>
</dbReference>
<dbReference type="SUPFAM" id="SSF48452">
    <property type="entry name" value="TPR-like"/>
    <property type="match status" value="1"/>
</dbReference>
<organism evidence="2 3">
    <name type="scientific">Albugo candida</name>
    <dbReference type="NCBI Taxonomy" id="65357"/>
    <lineage>
        <taxon>Eukaryota</taxon>
        <taxon>Sar</taxon>
        <taxon>Stramenopiles</taxon>
        <taxon>Oomycota</taxon>
        <taxon>Peronosporomycetes</taxon>
        <taxon>Albuginales</taxon>
        <taxon>Albuginaceae</taxon>
        <taxon>Albugo</taxon>
    </lineage>
</organism>
<dbReference type="SMART" id="SM00028">
    <property type="entry name" value="TPR"/>
    <property type="match status" value="2"/>
</dbReference>
<dbReference type="InParanoid" id="A0A024GI16"/>
<keyword evidence="1" id="KW-0812">Transmembrane</keyword>
<keyword evidence="1" id="KW-0472">Membrane</keyword>
<dbReference type="AlphaFoldDB" id="A0A024GI16"/>
<dbReference type="OrthoDB" id="64326at2759"/>
<keyword evidence="3" id="KW-1185">Reference proteome</keyword>
<dbReference type="Pfam" id="PF13181">
    <property type="entry name" value="TPR_8"/>
    <property type="match status" value="2"/>
</dbReference>
<keyword evidence="1" id="KW-1133">Transmembrane helix</keyword>
<evidence type="ECO:0000313" key="3">
    <source>
        <dbReference type="Proteomes" id="UP000053237"/>
    </source>
</evidence>
<dbReference type="InterPro" id="IPR011990">
    <property type="entry name" value="TPR-like_helical_dom_sf"/>
</dbReference>
<gene>
    <name evidence="2" type="ORF">BN9_074570</name>
</gene>
<dbReference type="InterPro" id="IPR019734">
    <property type="entry name" value="TPR_rpt"/>
</dbReference>
<proteinExistence type="predicted"/>
<evidence type="ECO:0000256" key="1">
    <source>
        <dbReference type="SAM" id="Phobius"/>
    </source>
</evidence>
<name>A0A024GI16_9STRA</name>
<dbReference type="Proteomes" id="UP000053237">
    <property type="component" value="Unassembled WGS sequence"/>
</dbReference>
<comment type="caution">
    <text evidence="2">The sequence shown here is derived from an EMBL/GenBank/DDBJ whole genome shotgun (WGS) entry which is preliminary data.</text>
</comment>
<sequence length="281" mass="32793">MRPHINASQFALLHRNAVAITPHARVLSTKSKKAHPTKRFFTDFRFREYVQKDFKSWIQGEVIFISLFLICGITGVYIYKNRENTPVKRVQKLFSHAKECADRDERQKALHDCLQGLSIIRETNPQDRHLFSVSFGIAAQYETLGNRYAAIRHYLEALQSIDFLSDSNEKMKNKVVAMDRIAQCYEELNEFPAAEKYYRQAFQLYESLSKTTLDLDQQISGLVYNYGHFLWKRGRSEEAQQVLIRAKDLATKADLAREYVEKIQNTLETVREEQIQNEKAS</sequence>